<dbReference type="AlphaFoldDB" id="A0A8J7HBM0"/>
<feature type="domain" description="Peptidase S24/S26A/S26B/S26C" evidence="1">
    <location>
        <begin position="19"/>
        <end position="107"/>
    </location>
</feature>
<comment type="caution">
    <text evidence="2">The sequence shown here is derived from an EMBL/GenBank/DDBJ whole genome shotgun (WGS) entry which is preliminary data.</text>
</comment>
<evidence type="ECO:0000313" key="3">
    <source>
        <dbReference type="Proteomes" id="UP000623269"/>
    </source>
</evidence>
<sequence length="162" mass="19346">MCQIKNIEFKTLYPFVKEIIDFGKHIRITVTGMSMYPFLRSNKDSVVLKATEYSNIRKGDIVLVQMDSKQYILHRIVRRKKHFFYMCGDAQTVSEGPIRKDQIIAKVIHVWREGRCISCSNLYWRILSFNWILLFPFRRFIIMTYCRVIRKIYHRILGGSLS</sequence>
<dbReference type="Proteomes" id="UP000623269">
    <property type="component" value="Unassembled WGS sequence"/>
</dbReference>
<proteinExistence type="predicted"/>
<reference evidence="2" key="1">
    <citation type="submission" date="2020-12" db="EMBL/GenBank/DDBJ databases">
        <title>M. sibirica DSM 26468T genome.</title>
        <authorList>
            <person name="Thieme N."/>
            <person name="Rettenmaier R."/>
            <person name="Zverlov V."/>
            <person name="Liebl W."/>
        </authorList>
    </citation>
    <scope>NUCLEOTIDE SEQUENCE</scope>
    <source>
        <strain evidence="2">DSM 26468</strain>
    </source>
</reference>
<keyword evidence="3" id="KW-1185">Reference proteome</keyword>
<gene>
    <name evidence="2" type="ORF">I5677_00565</name>
</gene>
<dbReference type="EMBL" id="JAEAGR010000001">
    <property type="protein sequence ID" value="MBH1939379.1"/>
    <property type="molecule type" value="Genomic_DNA"/>
</dbReference>
<dbReference type="Gene3D" id="2.10.109.10">
    <property type="entry name" value="Umud Fragment, subunit A"/>
    <property type="match status" value="1"/>
</dbReference>
<evidence type="ECO:0000259" key="1">
    <source>
        <dbReference type="Pfam" id="PF00717"/>
    </source>
</evidence>
<evidence type="ECO:0000313" key="2">
    <source>
        <dbReference type="EMBL" id="MBH1939379.1"/>
    </source>
</evidence>
<dbReference type="InterPro" id="IPR015927">
    <property type="entry name" value="Peptidase_S24_S26A/B/C"/>
</dbReference>
<dbReference type="CDD" id="cd06462">
    <property type="entry name" value="Peptidase_S24_S26"/>
    <property type="match status" value="1"/>
</dbReference>
<accession>A0A8J7HBM0</accession>
<dbReference type="Pfam" id="PF00717">
    <property type="entry name" value="Peptidase_S24"/>
    <property type="match status" value="1"/>
</dbReference>
<protein>
    <submittedName>
        <fullName evidence="2">S26 family signal peptidase</fullName>
    </submittedName>
</protein>
<name>A0A8J7HBM0_9FIRM</name>
<organism evidence="2 3">
    <name type="scientific">Mobilitalea sibirica</name>
    <dbReference type="NCBI Taxonomy" id="1462919"/>
    <lineage>
        <taxon>Bacteria</taxon>
        <taxon>Bacillati</taxon>
        <taxon>Bacillota</taxon>
        <taxon>Clostridia</taxon>
        <taxon>Lachnospirales</taxon>
        <taxon>Lachnospiraceae</taxon>
        <taxon>Mobilitalea</taxon>
    </lineage>
</organism>
<dbReference type="SUPFAM" id="SSF51306">
    <property type="entry name" value="LexA/Signal peptidase"/>
    <property type="match status" value="1"/>
</dbReference>
<dbReference type="InterPro" id="IPR036286">
    <property type="entry name" value="LexA/Signal_pep-like_sf"/>
</dbReference>